<organism evidence="1 2">
    <name type="scientific">Solanum commersonii</name>
    <name type="common">Commerson's wild potato</name>
    <name type="synonym">Commerson's nightshade</name>
    <dbReference type="NCBI Taxonomy" id="4109"/>
    <lineage>
        <taxon>Eukaryota</taxon>
        <taxon>Viridiplantae</taxon>
        <taxon>Streptophyta</taxon>
        <taxon>Embryophyta</taxon>
        <taxon>Tracheophyta</taxon>
        <taxon>Spermatophyta</taxon>
        <taxon>Magnoliopsida</taxon>
        <taxon>eudicotyledons</taxon>
        <taxon>Gunneridae</taxon>
        <taxon>Pentapetalae</taxon>
        <taxon>asterids</taxon>
        <taxon>lamiids</taxon>
        <taxon>Solanales</taxon>
        <taxon>Solanaceae</taxon>
        <taxon>Solanoideae</taxon>
        <taxon>Solaneae</taxon>
        <taxon>Solanum</taxon>
    </lineage>
</organism>
<dbReference type="Proteomes" id="UP000824120">
    <property type="component" value="Chromosome 9"/>
</dbReference>
<name>A0A9J5XIA6_SOLCO</name>
<evidence type="ECO:0000313" key="1">
    <source>
        <dbReference type="EMBL" id="KAG5587469.1"/>
    </source>
</evidence>
<comment type="caution">
    <text evidence="1">The sequence shown here is derived from an EMBL/GenBank/DDBJ whole genome shotgun (WGS) entry which is preliminary data.</text>
</comment>
<evidence type="ECO:0000313" key="2">
    <source>
        <dbReference type="Proteomes" id="UP000824120"/>
    </source>
</evidence>
<accession>A0A9J5XIA6</accession>
<protein>
    <submittedName>
        <fullName evidence="1">Uncharacterized protein</fullName>
    </submittedName>
</protein>
<keyword evidence="2" id="KW-1185">Reference proteome</keyword>
<reference evidence="1 2" key="1">
    <citation type="submission" date="2020-09" db="EMBL/GenBank/DDBJ databases">
        <title>De no assembly of potato wild relative species, Solanum commersonii.</title>
        <authorList>
            <person name="Cho K."/>
        </authorList>
    </citation>
    <scope>NUCLEOTIDE SEQUENCE [LARGE SCALE GENOMIC DNA]</scope>
    <source>
        <strain evidence="1">LZ3.2</strain>
        <tissue evidence="1">Leaf</tissue>
    </source>
</reference>
<dbReference type="AlphaFoldDB" id="A0A9J5XIA6"/>
<gene>
    <name evidence="1" type="ORF">H5410_047903</name>
</gene>
<sequence length="125" mass="14414">MTNPGRFNGRWDPSNKYTNYVGDGVLINTESNFATLASIIATQLSIDTSTSNRVNWLWIMWEVDELEELAPCIIVNPNHSLFEKDQVYKNKYVLTSALKRHSILKHFQFKTTRSSSIVRSKFKSL</sequence>
<dbReference type="EMBL" id="JACXVP010000009">
    <property type="protein sequence ID" value="KAG5587469.1"/>
    <property type="molecule type" value="Genomic_DNA"/>
</dbReference>
<proteinExistence type="predicted"/>